<dbReference type="Pfam" id="PF10543">
    <property type="entry name" value="ORF6N"/>
    <property type="match status" value="1"/>
</dbReference>
<dbReference type="AlphaFoldDB" id="A0AA42WE38"/>
<name>A0AA42WE38_9BURK</name>
<evidence type="ECO:0000313" key="2">
    <source>
        <dbReference type="EMBL" id="MDH2052556.1"/>
    </source>
</evidence>
<feature type="domain" description="KilA-N DNA-binding" evidence="1">
    <location>
        <begin position="14"/>
        <end position="94"/>
    </location>
</feature>
<accession>A0AA42WE38</accession>
<dbReference type="Proteomes" id="UP001161276">
    <property type="component" value="Unassembled WGS sequence"/>
</dbReference>
<reference evidence="2" key="1">
    <citation type="submission" date="2022-09" db="EMBL/GenBank/DDBJ databases">
        <title>Intensive care unit water sources are persistently colonized with multi-drug resistant bacteria and are the site of extensive horizontal gene transfer of antibiotic resistance genes.</title>
        <authorList>
            <person name="Diorio-Toth L."/>
        </authorList>
    </citation>
    <scope>NUCLEOTIDE SEQUENCE</scope>
    <source>
        <strain evidence="2">GD03676</strain>
    </source>
</reference>
<comment type="caution">
    <text evidence="2">The sequence shown here is derived from an EMBL/GenBank/DDBJ whole genome shotgun (WGS) entry which is preliminary data.</text>
</comment>
<dbReference type="RefSeq" id="WP_280028056.1">
    <property type="nucleotide sequence ID" value="NZ_JAOCKG010000008.1"/>
</dbReference>
<evidence type="ECO:0000313" key="3">
    <source>
        <dbReference type="Proteomes" id="UP001161276"/>
    </source>
</evidence>
<proteinExistence type="predicted"/>
<protein>
    <submittedName>
        <fullName evidence="2">ORF6N domain-containing protein</fullName>
    </submittedName>
</protein>
<sequence>MNHLIHIHGMEIPVVEVHGVRVVTLAMVDRVHQRPNDTAGRNFRENRARFIEGDDYLELTADEIRRQSLGHVFPPRTAKGIVLTESGYLMLVKSFTDDLAWKVQRDLVNGYFRQKANSVASMPEVASKLVGELAIMECFTRLLRPAPSSQVAMLQYIGKRHALDTSFLPAYVVDAAEDGPAGSSMPTASLTALLKEHGITTNVATYNVLLRDAGMLEERTRKSTSAPNGKKHFWAITEKGLTYGKNLTNPASPRETQPHWYVDRFAELHAVVSGRLLGKGGVA</sequence>
<evidence type="ECO:0000259" key="1">
    <source>
        <dbReference type="Pfam" id="PF10543"/>
    </source>
</evidence>
<dbReference type="EMBL" id="JAOCKG010000008">
    <property type="protein sequence ID" value="MDH2052556.1"/>
    <property type="molecule type" value="Genomic_DNA"/>
</dbReference>
<gene>
    <name evidence="2" type="ORF">N5K24_19285</name>
</gene>
<organism evidence="2 3">
    <name type="scientific">Achromobacter marplatensis</name>
    <dbReference type="NCBI Taxonomy" id="470868"/>
    <lineage>
        <taxon>Bacteria</taxon>
        <taxon>Pseudomonadati</taxon>
        <taxon>Pseudomonadota</taxon>
        <taxon>Betaproteobacteria</taxon>
        <taxon>Burkholderiales</taxon>
        <taxon>Alcaligenaceae</taxon>
        <taxon>Achromobacter</taxon>
    </lineage>
</organism>
<dbReference type="InterPro" id="IPR018873">
    <property type="entry name" value="KilA-N_DNA-bd_domain"/>
</dbReference>